<dbReference type="Proteomes" id="UP000216725">
    <property type="component" value="Unassembled WGS sequence"/>
</dbReference>
<keyword evidence="9 17" id="KW-0274">FAD</keyword>
<organism evidence="19 20">
    <name type="scientific">Pseudoscardovia radai</name>
    <dbReference type="NCBI Taxonomy" id="987066"/>
    <lineage>
        <taxon>Bacteria</taxon>
        <taxon>Bacillati</taxon>
        <taxon>Actinomycetota</taxon>
        <taxon>Actinomycetes</taxon>
        <taxon>Bifidobacteriales</taxon>
        <taxon>Bifidobacteriaceae</taxon>
        <taxon>Pseudoscardovia</taxon>
    </lineage>
</organism>
<dbReference type="EMBL" id="MWWR01000003">
    <property type="protein sequence ID" value="OZG52523.1"/>
    <property type="molecule type" value="Genomic_DNA"/>
</dbReference>
<dbReference type="GO" id="GO:0008360">
    <property type="term" value="P:regulation of cell shape"/>
    <property type="evidence" value="ECO:0007669"/>
    <property type="project" value="UniProtKB-KW"/>
</dbReference>
<dbReference type="InterPro" id="IPR036318">
    <property type="entry name" value="FAD-bd_PCMH-like_sf"/>
</dbReference>
<dbReference type="SUPFAM" id="SSF56194">
    <property type="entry name" value="Uridine diphospho-N-Acetylenolpyruvylglucosamine reductase, MurB, C-terminal domain"/>
    <property type="match status" value="1"/>
</dbReference>
<dbReference type="PANTHER" id="PTHR21071:SF4">
    <property type="entry name" value="UDP-N-ACETYLENOLPYRUVOYLGLUCOSAMINE REDUCTASE"/>
    <property type="match status" value="1"/>
</dbReference>
<comment type="cofactor">
    <cofactor evidence="1 17">
        <name>FAD</name>
        <dbReference type="ChEBI" id="CHEBI:57692"/>
    </cofactor>
</comment>
<evidence type="ECO:0000256" key="8">
    <source>
        <dbReference type="ARBA" id="ARBA00022630"/>
    </source>
</evidence>
<evidence type="ECO:0000256" key="16">
    <source>
        <dbReference type="ARBA" id="ARBA00048914"/>
    </source>
</evidence>
<dbReference type="NCBIfam" id="NF010478">
    <property type="entry name" value="PRK13903.1"/>
    <property type="match status" value="1"/>
</dbReference>
<keyword evidence="7 17" id="KW-0132">Cell division</keyword>
<dbReference type="Gene3D" id="3.30.465.10">
    <property type="match status" value="1"/>
</dbReference>
<comment type="subcellular location">
    <subcellularLocation>
        <location evidence="3 17">Cytoplasm</location>
    </subcellularLocation>
</comment>
<evidence type="ECO:0000256" key="15">
    <source>
        <dbReference type="ARBA" id="ARBA00023316"/>
    </source>
</evidence>
<evidence type="ECO:0000256" key="1">
    <source>
        <dbReference type="ARBA" id="ARBA00001974"/>
    </source>
</evidence>
<dbReference type="GO" id="GO:0071949">
    <property type="term" value="F:FAD binding"/>
    <property type="evidence" value="ECO:0007669"/>
    <property type="project" value="InterPro"/>
</dbReference>
<evidence type="ECO:0000256" key="17">
    <source>
        <dbReference type="HAMAP-Rule" id="MF_00037"/>
    </source>
</evidence>
<evidence type="ECO:0000256" key="3">
    <source>
        <dbReference type="ARBA" id="ARBA00004496"/>
    </source>
</evidence>
<dbReference type="InterPro" id="IPR006094">
    <property type="entry name" value="Oxid_FAD_bind_N"/>
</dbReference>
<dbReference type="OrthoDB" id="9804753at2"/>
<comment type="function">
    <text evidence="2 17">Cell wall formation.</text>
</comment>
<evidence type="ECO:0000256" key="7">
    <source>
        <dbReference type="ARBA" id="ARBA00022618"/>
    </source>
</evidence>
<dbReference type="InterPro" id="IPR016167">
    <property type="entry name" value="FAD-bd_PCMH_sub1"/>
</dbReference>
<feature type="active site" evidence="17">
    <location>
        <position position="402"/>
    </location>
</feature>
<dbReference type="GO" id="GO:0008762">
    <property type="term" value="F:UDP-N-acetylmuramate dehydrogenase activity"/>
    <property type="evidence" value="ECO:0007669"/>
    <property type="project" value="UniProtKB-UniRule"/>
</dbReference>
<keyword evidence="8 17" id="KW-0285">Flavoprotein</keyword>
<comment type="similarity">
    <text evidence="5 17">Belongs to the MurB family.</text>
</comment>
<evidence type="ECO:0000256" key="12">
    <source>
        <dbReference type="ARBA" id="ARBA00022984"/>
    </source>
</evidence>
<dbReference type="GO" id="GO:0009252">
    <property type="term" value="P:peptidoglycan biosynthetic process"/>
    <property type="evidence" value="ECO:0007669"/>
    <property type="project" value="UniProtKB-UniRule"/>
</dbReference>
<accession>A0A261F0D4</accession>
<protein>
    <recommendedName>
        <fullName evidence="17">UDP-N-acetylenolpyruvoylglucosamine reductase</fullName>
        <ecNumber evidence="17">1.3.1.98</ecNumber>
    </recommendedName>
    <alternativeName>
        <fullName evidence="17">UDP-N-acetylmuramate dehydrogenase</fullName>
    </alternativeName>
</protein>
<dbReference type="EC" id="1.3.1.98" evidence="17"/>
<evidence type="ECO:0000256" key="10">
    <source>
        <dbReference type="ARBA" id="ARBA00022857"/>
    </source>
</evidence>
<dbReference type="InterPro" id="IPR016166">
    <property type="entry name" value="FAD-bd_PCMH"/>
</dbReference>
<name>A0A261F0D4_9BIFI</name>
<comment type="catalytic activity">
    <reaction evidence="16 17">
        <text>UDP-N-acetyl-alpha-D-muramate + NADP(+) = UDP-N-acetyl-3-O-(1-carboxyvinyl)-alpha-D-glucosamine + NADPH + H(+)</text>
        <dbReference type="Rhea" id="RHEA:12248"/>
        <dbReference type="ChEBI" id="CHEBI:15378"/>
        <dbReference type="ChEBI" id="CHEBI:57783"/>
        <dbReference type="ChEBI" id="CHEBI:58349"/>
        <dbReference type="ChEBI" id="CHEBI:68483"/>
        <dbReference type="ChEBI" id="CHEBI:70757"/>
        <dbReference type="EC" id="1.3.1.98"/>
    </reaction>
</comment>
<keyword evidence="15 17" id="KW-0961">Cell wall biogenesis/degradation</keyword>
<keyword evidence="11 17" id="KW-0133">Cell shape</keyword>
<evidence type="ECO:0000256" key="11">
    <source>
        <dbReference type="ARBA" id="ARBA00022960"/>
    </source>
</evidence>
<reference evidence="19 20" key="1">
    <citation type="journal article" date="2017" name="BMC Genomics">
        <title>Comparative genomic and phylogenomic analyses of the Bifidobacteriaceae family.</title>
        <authorList>
            <person name="Lugli G.A."/>
            <person name="Milani C."/>
            <person name="Turroni F."/>
            <person name="Duranti S."/>
            <person name="Mancabelli L."/>
            <person name="Mangifesta M."/>
            <person name="Ferrario C."/>
            <person name="Modesto M."/>
            <person name="Mattarelli P."/>
            <person name="Jiri K."/>
            <person name="van Sinderen D."/>
            <person name="Ventura M."/>
        </authorList>
    </citation>
    <scope>NUCLEOTIDE SEQUENCE [LARGE SCALE GENOMIC DNA]</scope>
    <source>
        <strain evidence="19 20">DSM 24742</strain>
    </source>
</reference>
<keyword evidence="13 17" id="KW-0560">Oxidoreductase</keyword>
<dbReference type="PANTHER" id="PTHR21071">
    <property type="entry name" value="UDP-N-ACETYLENOLPYRUVOYLGLUCOSAMINE REDUCTASE"/>
    <property type="match status" value="1"/>
</dbReference>
<feature type="active site" description="Proton donor" evidence="17">
    <location>
        <position position="291"/>
    </location>
</feature>
<dbReference type="GO" id="GO:0071555">
    <property type="term" value="P:cell wall organization"/>
    <property type="evidence" value="ECO:0007669"/>
    <property type="project" value="UniProtKB-KW"/>
</dbReference>
<dbReference type="InterPro" id="IPR016169">
    <property type="entry name" value="FAD-bd_PCMH_sub2"/>
</dbReference>
<dbReference type="AlphaFoldDB" id="A0A261F0D4"/>
<keyword evidence="6 17" id="KW-0963">Cytoplasm</keyword>
<dbReference type="Gene3D" id="3.90.78.10">
    <property type="entry name" value="UDP-N-acetylenolpyruvoylglucosamine reductase, C-terminal domain"/>
    <property type="match status" value="1"/>
</dbReference>
<dbReference type="GO" id="GO:0005829">
    <property type="term" value="C:cytosol"/>
    <property type="evidence" value="ECO:0007669"/>
    <property type="project" value="TreeGrafter"/>
</dbReference>
<keyword evidence="14 17" id="KW-0131">Cell cycle</keyword>
<feature type="domain" description="FAD-binding PCMH-type" evidence="18">
    <location>
        <begin position="22"/>
        <end position="217"/>
    </location>
</feature>
<evidence type="ECO:0000256" key="4">
    <source>
        <dbReference type="ARBA" id="ARBA00004752"/>
    </source>
</evidence>
<feature type="active site" evidence="17">
    <location>
        <position position="173"/>
    </location>
</feature>
<evidence type="ECO:0000256" key="6">
    <source>
        <dbReference type="ARBA" id="ARBA00022490"/>
    </source>
</evidence>
<evidence type="ECO:0000256" key="5">
    <source>
        <dbReference type="ARBA" id="ARBA00010485"/>
    </source>
</evidence>
<dbReference type="SUPFAM" id="SSF56176">
    <property type="entry name" value="FAD-binding/transporter-associated domain-like"/>
    <property type="match status" value="1"/>
</dbReference>
<dbReference type="RefSeq" id="WP_094660064.1">
    <property type="nucleotide sequence ID" value="NZ_MWWR01000003.1"/>
</dbReference>
<gene>
    <name evidence="17" type="primary">murB</name>
    <name evidence="19" type="ORF">PSRA_0255</name>
</gene>
<dbReference type="InterPro" id="IPR011601">
    <property type="entry name" value="MurB_C"/>
</dbReference>
<evidence type="ECO:0000313" key="19">
    <source>
        <dbReference type="EMBL" id="OZG52523.1"/>
    </source>
</evidence>
<evidence type="ECO:0000256" key="9">
    <source>
        <dbReference type="ARBA" id="ARBA00022827"/>
    </source>
</evidence>
<dbReference type="InterPro" id="IPR003170">
    <property type="entry name" value="MurB"/>
</dbReference>
<dbReference type="Pfam" id="PF01565">
    <property type="entry name" value="FAD_binding_4"/>
    <property type="match status" value="1"/>
</dbReference>
<comment type="caution">
    <text evidence="19">The sequence shown here is derived from an EMBL/GenBank/DDBJ whole genome shotgun (WGS) entry which is preliminary data.</text>
</comment>
<evidence type="ECO:0000256" key="14">
    <source>
        <dbReference type="ARBA" id="ARBA00023306"/>
    </source>
</evidence>
<dbReference type="GO" id="GO:0051301">
    <property type="term" value="P:cell division"/>
    <property type="evidence" value="ECO:0007669"/>
    <property type="project" value="UniProtKB-KW"/>
</dbReference>
<evidence type="ECO:0000313" key="20">
    <source>
        <dbReference type="Proteomes" id="UP000216725"/>
    </source>
</evidence>
<dbReference type="HAMAP" id="MF_00037">
    <property type="entry name" value="MurB"/>
    <property type="match status" value="1"/>
</dbReference>
<keyword evidence="10 17" id="KW-0521">NADP</keyword>
<proteinExistence type="inferred from homology"/>
<dbReference type="InterPro" id="IPR036635">
    <property type="entry name" value="MurB_C_sf"/>
</dbReference>
<dbReference type="Pfam" id="PF02873">
    <property type="entry name" value="MurB_C"/>
    <property type="match status" value="1"/>
</dbReference>
<evidence type="ECO:0000256" key="13">
    <source>
        <dbReference type="ARBA" id="ARBA00023002"/>
    </source>
</evidence>
<dbReference type="Gene3D" id="3.30.43.10">
    <property type="entry name" value="Uridine Diphospho-n-acetylenolpyruvylglucosamine Reductase, domain 2"/>
    <property type="match status" value="1"/>
</dbReference>
<keyword evidence="12 17" id="KW-0573">Peptidoglycan synthesis</keyword>
<evidence type="ECO:0000256" key="2">
    <source>
        <dbReference type="ARBA" id="ARBA00003921"/>
    </source>
</evidence>
<keyword evidence="20" id="KW-1185">Reference proteome</keyword>
<evidence type="ECO:0000259" key="18">
    <source>
        <dbReference type="PROSITE" id="PS51387"/>
    </source>
</evidence>
<sequence length="407" mass="43762">MPATPSAFETTPTFADLTTIRIGGPIDEFVRPETRDEVIDTVRRADAQGTRLCIIGGGSNMLVSDAPFHGVVVRDMRDGIRVSRSAPGDSGDVIVEADAGANWDDFVAWTVSEGYEGIEGLSGIPGSVGASVVQNIGAYGQEVASSVLSVTAWDRQAGAIVEIGHDNLAFGYRFSALKATMYETPEVQGTGEGRRETRWFPSPRYVVLAVTYRFRRSRQGTVGMGQLAKALGVEKGTRMDLTDIRAAVLSIRATKDMLEDPTRYANPWMAGTKREIPEAGEPNHNRWSCGSFFINPVVTAEHARRYLDGAPQYPGVLPDGTPGVKTSAAWLIDHAGFHKGFRLPGVAADSADGAEPSSAGLSTVHTLALTNRGGATFDDVWRLASCIRRGVDDAYHIDLVPEPVVIR</sequence>
<dbReference type="PROSITE" id="PS51387">
    <property type="entry name" value="FAD_PCMH"/>
    <property type="match status" value="1"/>
</dbReference>
<dbReference type="UniPathway" id="UPA00219"/>
<comment type="pathway">
    <text evidence="4 17">Cell wall biogenesis; peptidoglycan biosynthesis.</text>
</comment>